<dbReference type="SUPFAM" id="SSF82784">
    <property type="entry name" value="OsmC-like"/>
    <property type="match status" value="1"/>
</dbReference>
<protein>
    <recommendedName>
        <fullName evidence="4">OsmC family protein</fullName>
    </recommendedName>
</protein>
<dbReference type="Pfam" id="PF02566">
    <property type="entry name" value="OsmC"/>
    <property type="match status" value="1"/>
</dbReference>
<accession>W7TWS8</accession>
<keyword evidence="1" id="KW-0472">Membrane</keyword>
<dbReference type="Proteomes" id="UP000019335">
    <property type="component" value="Chromosome 5"/>
</dbReference>
<comment type="caution">
    <text evidence="2">The sequence shown here is derived from an EMBL/GenBank/DDBJ whole genome shotgun (WGS) entry which is preliminary data.</text>
</comment>
<proteinExistence type="predicted"/>
<dbReference type="InterPro" id="IPR003718">
    <property type="entry name" value="OsmC/Ohr_fam"/>
</dbReference>
<keyword evidence="3" id="KW-1185">Reference proteome</keyword>
<sequence>MILANAALRQSSFALSRSSPVRSRLIIPFRGLAKGSPTQVAAEETREANAGYGIQIVSGRHTLYSDLMPEAGGNDKGPSPKEYALVALSSCTLMTVRMYSDSMIKSGKWPGKSIEKLSVSCSEHGDDQHVPLNIQVELKLRSNLDEEQIKRLVAAAEKCPVKRMMKGGVKNGITTVLVIRKEGSTAGCEKYSGHDKDTFDSTYFYPIFVIRYSMAETPFFLIFTLFVYLVDMIL</sequence>
<dbReference type="Gene3D" id="3.30.300.20">
    <property type="match status" value="1"/>
</dbReference>
<dbReference type="InterPro" id="IPR036102">
    <property type="entry name" value="OsmC/Ohrsf"/>
</dbReference>
<dbReference type="PANTHER" id="PTHR39624">
    <property type="entry name" value="PROTEIN INVOLVED IN RIMO-MEDIATED BETA-METHYLTHIOLATION OF RIBOSOMAL PROTEIN S12 YCAO"/>
    <property type="match status" value="1"/>
</dbReference>
<dbReference type="EMBL" id="AZIL01000356">
    <property type="protein sequence ID" value="EWM27933.1"/>
    <property type="molecule type" value="Genomic_DNA"/>
</dbReference>
<dbReference type="PANTHER" id="PTHR39624:SF2">
    <property type="entry name" value="OSMC-LIKE PROTEIN"/>
    <property type="match status" value="1"/>
</dbReference>
<organism evidence="2 3">
    <name type="scientific">Nannochloropsis gaditana</name>
    <dbReference type="NCBI Taxonomy" id="72520"/>
    <lineage>
        <taxon>Eukaryota</taxon>
        <taxon>Sar</taxon>
        <taxon>Stramenopiles</taxon>
        <taxon>Ochrophyta</taxon>
        <taxon>Eustigmatophyceae</taxon>
        <taxon>Eustigmatales</taxon>
        <taxon>Monodopsidaceae</taxon>
        <taxon>Nannochloropsis</taxon>
    </lineage>
</organism>
<keyword evidence="1" id="KW-0812">Transmembrane</keyword>
<evidence type="ECO:0000256" key="1">
    <source>
        <dbReference type="SAM" id="Phobius"/>
    </source>
</evidence>
<reference evidence="2 3" key="1">
    <citation type="journal article" date="2014" name="Mol. Plant">
        <title>Chromosome Scale Genome Assembly and Transcriptome Profiling of Nannochloropsis gaditana in Nitrogen Depletion.</title>
        <authorList>
            <person name="Corteggiani Carpinelli E."/>
            <person name="Telatin A."/>
            <person name="Vitulo N."/>
            <person name="Forcato C."/>
            <person name="D'Angelo M."/>
            <person name="Schiavon R."/>
            <person name="Vezzi A."/>
            <person name="Giacometti G.M."/>
            <person name="Morosinotto T."/>
            <person name="Valle G."/>
        </authorList>
    </citation>
    <scope>NUCLEOTIDE SEQUENCE [LARGE SCALE GENOMIC DNA]</scope>
    <source>
        <strain evidence="2 3">B-31</strain>
    </source>
</reference>
<keyword evidence="1" id="KW-1133">Transmembrane helix</keyword>
<evidence type="ECO:0000313" key="2">
    <source>
        <dbReference type="EMBL" id="EWM27933.1"/>
    </source>
</evidence>
<name>W7TWS8_9STRA</name>
<dbReference type="AlphaFoldDB" id="W7TWS8"/>
<evidence type="ECO:0008006" key="4">
    <source>
        <dbReference type="Google" id="ProtNLM"/>
    </source>
</evidence>
<gene>
    <name evidence="2" type="ORF">Naga_100008g101</name>
</gene>
<dbReference type="OrthoDB" id="10249433at2759"/>
<feature type="transmembrane region" description="Helical" evidence="1">
    <location>
        <begin position="203"/>
        <end position="230"/>
    </location>
</feature>
<evidence type="ECO:0000313" key="3">
    <source>
        <dbReference type="Proteomes" id="UP000019335"/>
    </source>
</evidence>
<dbReference type="InterPro" id="IPR015946">
    <property type="entry name" value="KH_dom-like_a/b"/>
</dbReference>